<protein>
    <submittedName>
        <fullName evidence="6">DoxX family protein</fullName>
    </submittedName>
</protein>
<accession>A0A7G7MIN0</accession>
<evidence type="ECO:0000256" key="5">
    <source>
        <dbReference type="SAM" id="Phobius"/>
    </source>
</evidence>
<sequence>MTGPIDRVLRTGLHHRMPRPAAVVRVVAGILFVVFGVPKFTDHARWVADFGTYGLPESSLLVYGTGLVEVLGGLALVAGIGVRVVAAVLALVMAGAVIGGGIVGGNPASLTLAPLLLVAALFVLWSAGSATGPERRRGRR</sequence>
<feature type="transmembrane region" description="Helical" evidence="5">
    <location>
        <begin position="21"/>
        <end position="40"/>
    </location>
</feature>
<feature type="transmembrane region" description="Helical" evidence="5">
    <location>
        <begin position="84"/>
        <end position="104"/>
    </location>
</feature>
<gene>
    <name evidence="6" type="ORF">H6H00_00720</name>
</gene>
<name>A0A7G7MIN0_9PSEU</name>
<dbReference type="Pfam" id="PF07681">
    <property type="entry name" value="DoxX"/>
    <property type="match status" value="1"/>
</dbReference>
<dbReference type="EMBL" id="CP060131">
    <property type="protein sequence ID" value="QNG52641.1"/>
    <property type="molecule type" value="Genomic_DNA"/>
</dbReference>
<feature type="transmembrane region" description="Helical" evidence="5">
    <location>
        <begin position="60"/>
        <end position="77"/>
    </location>
</feature>
<dbReference type="RefSeq" id="WP_185719470.1">
    <property type="nucleotide sequence ID" value="NZ_BAAAWI010000001.1"/>
</dbReference>
<dbReference type="Proteomes" id="UP000515728">
    <property type="component" value="Chromosome"/>
</dbReference>
<evidence type="ECO:0000256" key="3">
    <source>
        <dbReference type="ARBA" id="ARBA00022989"/>
    </source>
</evidence>
<reference evidence="6 7" key="1">
    <citation type="submission" date="2020-08" db="EMBL/GenBank/DDBJ databases">
        <authorList>
            <person name="Mo P."/>
        </authorList>
    </citation>
    <scope>NUCLEOTIDE SEQUENCE [LARGE SCALE GENOMIC DNA]</scope>
    <source>
        <strain evidence="6 7">CGMCC 4.1532</strain>
    </source>
</reference>
<feature type="transmembrane region" description="Helical" evidence="5">
    <location>
        <begin position="110"/>
        <end position="130"/>
    </location>
</feature>
<organism evidence="6 7">
    <name type="scientific">Pseudonocardia petroleophila</name>
    <dbReference type="NCBI Taxonomy" id="37331"/>
    <lineage>
        <taxon>Bacteria</taxon>
        <taxon>Bacillati</taxon>
        <taxon>Actinomycetota</taxon>
        <taxon>Actinomycetes</taxon>
        <taxon>Pseudonocardiales</taxon>
        <taxon>Pseudonocardiaceae</taxon>
        <taxon>Pseudonocardia</taxon>
    </lineage>
</organism>
<evidence type="ECO:0000256" key="2">
    <source>
        <dbReference type="ARBA" id="ARBA00022692"/>
    </source>
</evidence>
<keyword evidence="2 5" id="KW-0812">Transmembrane</keyword>
<dbReference type="InterPro" id="IPR032808">
    <property type="entry name" value="DoxX"/>
</dbReference>
<keyword evidence="7" id="KW-1185">Reference proteome</keyword>
<evidence type="ECO:0000313" key="6">
    <source>
        <dbReference type="EMBL" id="QNG52641.1"/>
    </source>
</evidence>
<proteinExistence type="predicted"/>
<dbReference type="KEGG" id="ppel:H6H00_00720"/>
<evidence type="ECO:0000256" key="1">
    <source>
        <dbReference type="ARBA" id="ARBA00004141"/>
    </source>
</evidence>
<evidence type="ECO:0000256" key="4">
    <source>
        <dbReference type="ARBA" id="ARBA00023136"/>
    </source>
</evidence>
<comment type="subcellular location">
    <subcellularLocation>
        <location evidence="1">Membrane</location>
        <topology evidence="1">Multi-pass membrane protein</topology>
    </subcellularLocation>
</comment>
<keyword evidence="4 5" id="KW-0472">Membrane</keyword>
<dbReference type="GO" id="GO:0016020">
    <property type="term" value="C:membrane"/>
    <property type="evidence" value="ECO:0007669"/>
    <property type="project" value="UniProtKB-SubCell"/>
</dbReference>
<evidence type="ECO:0000313" key="7">
    <source>
        <dbReference type="Proteomes" id="UP000515728"/>
    </source>
</evidence>
<keyword evidence="3 5" id="KW-1133">Transmembrane helix</keyword>
<dbReference type="AlphaFoldDB" id="A0A7G7MIN0"/>